<dbReference type="Proteomes" id="UP000570595">
    <property type="component" value="Unassembled WGS sequence"/>
</dbReference>
<comment type="caution">
    <text evidence="1">The sequence shown here is derived from an EMBL/GenBank/DDBJ whole genome shotgun (WGS) entry which is preliminary data.</text>
</comment>
<protein>
    <submittedName>
        <fullName evidence="1">Uncharacterized protein</fullName>
    </submittedName>
</protein>
<sequence length="167" mass="18298">MENPIREYDPLDTPDGFLRWSRPISVESVTMDHSVWCGLLTLESDGVWESVRGTINLRIRSGLWLDLTIVDAELRPTPAFTGSSNTKCNFDGVLSTGGIEIKAMSEGVYTLPAFLQSLRNDGCPSSEVPEAAICDASLILRALGYQSSTAHPYPVRVRSFSLPLPPL</sequence>
<gene>
    <name evidence="1" type="ORF">FOZ61_007639</name>
</gene>
<evidence type="ECO:0000313" key="2">
    <source>
        <dbReference type="Proteomes" id="UP000570595"/>
    </source>
</evidence>
<name>A0A7J6L823_PEROL</name>
<proteinExistence type="predicted"/>
<accession>A0A7J6L823</accession>
<reference evidence="1 2" key="1">
    <citation type="submission" date="2020-04" db="EMBL/GenBank/DDBJ databases">
        <title>Perkinsus olseni comparative genomics.</title>
        <authorList>
            <person name="Bogema D.R."/>
        </authorList>
    </citation>
    <scope>NUCLEOTIDE SEQUENCE [LARGE SCALE GENOMIC DNA]</scope>
    <source>
        <strain evidence="1">ATCC PRA-179</strain>
    </source>
</reference>
<evidence type="ECO:0000313" key="1">
    <source>
        <dbReference type="EMBL" id="KAF4655332.1"/>
    </source>
</evidence>
<dbReference type="EMBL" id="JABAHT010000472">
    <property type="protein sequence ID" value="KAF4655332.1"/>
    <property type="molecule type" value="Genomic_DNA"/>
</dbReference>
<dbReference type="AlphaFoldDB" id="A0A7J6L823"/>
<organism evidence="1 2">
    <name type="scientific">Perkinsus olseni</name>
    <name type="common">Perkinsus atlanticus</name>
    <dbReference type="NCBI Taxonomy" id="32597"/>
    <lineage>
        <taxon>Eukaryota</taxon>
        <taxon>Sar</taxon>
        <taxon>Alveolata</taxon>
        <taxon>Perkinsozoa</taxon>
        <taxon>Perkinsea</taxon>
        <taxon>Perkinsida</taxon>
        <taxon>Perkinsidae</taxon>
        <taxon>Perkinsus</taxon>
    </lineage>
</organism>